<dbReference type="PRINTS" id="PR00740">
    <property type="entry name" value="GLHYDRLASE27"/>
</dbReference>
<evidence type="ECO:0000256" key="5">
    <source>
        <dbReference type="ARBA" id="ARBA00023326"/>
    </source>
</evidence>
<dbReference type="Gene3D" id="2.60.120.260">
    <property type="entry name" value="Galactose-binding domain-like"/>
    <property type="match status" value="1"/>
</dbReference>
<keyword evidence="6" id="KW-1015">Disulfide bond</keyword>
<evidence type="ECO:0000256" key="1">
    <source>
        <dbReference type="ARBA" id="ARBA00009743"/>
    </source>
</evidence>
<dbReference type="Pfam" id="PF00041">
    <property type="entry name" value="fn3"/>
    <property type="match status" value="1"/>
</dbReference>
<dbReference type="InterPro" id="IPR003961">
    <property type="entry name" value="FN3_dom"/>
</dbReference>
<dbReference type="InterPro" id="IPR002241">
    <property type="entry name" value="Glyco_hydro_27"/>
</dbReference>
<dbReference type="InterPro" id="IPR013785">
    <property type="entry name" value="Aldolase_TIM"/>
</dbReference>
<dbReference type="PROSITE" id="PS50853">
    <property type="entry name" value="FN3"/>
    <property type="match status" value="1"/>
</dbReference>
<dbReference type="Pfam" id="PF17801">
    <property type="entry name" value="Melibiase_C"/>
    <property type="match status" value="1"/>
</dbReference>
<dbReference type="PANTHER" id="PTHR11452:SF75">
    <property type="entry name" value="ALPHA-GALACTOSIDASE MEL1"/>
    <property type="match status" value="1"/>
</dbReference>
<reference evidence="9 10" key="1">
    <citation type="submission" date="2024-10" db="EMBL/GenBank/DDBJ databases">
        <authorList>
            <person name="Topkara A.R."/>
            <person name="Saygin H."/>
        </authorList>
    </citation>
    <scope>NUCLEOTIDE SEQUENCE [LARGE SCALE GENOMIC DNA]</scope>
    <source>
        <strain evidence="9 10">M3C6</strain>
    </source>
</reference>
<sequence length="679" mass="71922">MRHSPPVRALLTLLTVLGVTATLLVVNGSPALAKSDFSARPFMGWSSWSVQSSTRAGYGTNWLTEANIRRAADAMAGRLKKAGYRYINIDAGWNATMDWVFGFDGNGIPDPDPTRFPRGIEPVADYVHGKGLKIGLYGAAGLEKAVYDRNLPILGTDCRTQDIAVQPLTPTNMWGGNWKIDYSRPCAQAYIDSIVARLASWGVDFIKIDGTTADNVADIEAWSRAIDRAGRSMWLTASAWPVPRAAGEGLKPHANSVRVDTDIECYCDTVSSWTSSVDDRWNDLPAWLDVVGPNYWPDLDSMPIVNNTGKGLQDGVNDVERQSVMTFWSMASSPLYVGGDLANLDAKAVSILTNPEVIAVDQAGRIPSRVTGGTLQTWKKQLGDGTLAVAVYNLGDSPADITVRWADLGIVGPAKVRDLVARRNLGKFPETWQATAIPAHGSRLVRITPEVILPPDTEAPTAPTDVRATDVTATDVTLSWSPSTDNVGVTGYDVYQDGTVKATVTDTTTTVTGLNPGTSYTFGVRARDAAGNVSPPSAAVAVTTSPAAPGTSYEAESGTLSGRARVVSCTACSGGQKVGDLYQGGAVTLGDVTVPAAGTYLLTITYIAGDPTRSVFLTANDGPATTLSFPSTGSWDTPGDLTTTVTLRAGTNTLTFDSGTGYSPDFDKFTLSPASSPKS</sequence>
<dbReference type="Pfam" id="PF03422">
    <property type="entry name" value="CBM_6"/>
    <property type="match status" value="1"/>
</dbReference>
<dbReference type="InterPro" id="IPR017853">
    <property type="entry name" value="GH"/>
</dbReference>
<keyword evidence="5" id="KW-0624">Polysaccharide degradation</keyword>
<dbReference type="Gene3D" id="2.60.40.1180">
    <property type="entry name" value="Golgi alpha-mannosidase II"/>
    <property type="match status" value="1"/>
</dbReference>
<dbReference type="CDD" id="cd04081">
    <property type="entry name" value="CBM35_galactosidase-like"/>
    <property type="match status" value="1"/>
</dbReference>
<proteinExistence type="inferred from homology"/>
<dbReference type="InterPro" id="IPR013783">
    <property type="entry name" value="Ig-like_fold"/>
</dbReference>
<keyword evidence="4 6" id="KW-0326">Glycosidase</keyword>
<dbReference type="InterPro" id="IPR041233">
    <property type="entry name" value="Melibiase_C"/>
</dbReference>
<dbReference type="PRINTS" id="PR00014">
    <property type="entry name" value="FNTYPEIII"/>
</dbReference>
<keyword evidence="2" id="KW-0732">Signal</keyword>
<dbReference type="Gene3D" id="3.20.20.70">
    <property type="entry name" value="Aldolase class I"/>
    <property type="match status" value="1"/>
</dbReference>
<dbReference type="SUPFAM" id="SSF49785">
    <property type="entry name" value="Galactose-binding domain-like"/>
    <property type="match status" value="1"/>
</dbReference>
<dbReference type="PROSITE" id="PS51175">
    <property type="entry name" value="CBM6"/>
    <property type="match status" value="1"/>
</dbReference>
<keyword evidence="5" id="KW-0119">Carbohydrate metabolism</keyword>
<dbReference type="Pfam" id="PF16499">
    <property type="entry name" value="Melibiase_2"/>
    <property type="match status" value="2"/>
</dbReference>
<dbReference type="InterPro" id="IPR013780">
    <property type="entry name" value="Glyco_hydro_b"/>
</dbReference>
<name>A0ABW7AUH8_9ACTN</name>
<dbReference type="InterPro" id="IPR005084">
    <property type="entry name" value="CBM6"/>
</dbReference>
<feature type="domain" description="Fibronectin type-III" evidence="7">
    <location>
        <begin position="462"/>
        <end position="547"/>
    </location>
</feature>
<comment type="caution">
    <text evidence="9">The sequence shown here is derived from an EMBL/GenBank/DDBJ whole genome shotgun (WGS) entry which is preliminary data.</text>
</comment>
<evidence type="ECO:0000256" key="4">
    <source>
        <dbReference type="ARBA" id="ARBA00023295"/>
    </source>
</evidence>
<gene>
    <name evidence="9" type="ORF">ACFLIM_48785</name>
</gene>
<evidence type="ECO:0000259" key="8">
    <source>
        <dbReference type="PROSITE" id="PS51175"/>
    </source>
</evidence>
<dbReference type="SUPFAM" id="SSF51011">
    <property type="entry name" value="Glycosyl hydrolase domain"/>
    <property type="match status" value="1"/>
</dbReference>
<evidence type="ECO:0000259" key="7">
    <source>
        <dbReference type="PROSITE" id="PS50853"/>
    </source>
</evidence>
<dbReference type="InterPro" id="IPR036116">
    <property type="entry name" value="FN3_sf"/>
</dbReference>
<dbReference type="RefSeq" id="WP_393177513.1">
    <property type="nucleotide sequence ID" value="NZ_JBICRM010000068.1"/>
</dbReference>
<dbReference type="CDD" id="cd00063">
    <property type="entry name" value="FN3"/>
    <property type="match status" value="1"/>
</dbReference>
<protein>
    <recommendedName>
        <fullName evidence="6">Alpha-galactosidase</fullName>
        <ecNumber evidence="6">3.2.1.22</ecNumber>
    </recommendedName>
    <alternativeName>
        <fullName evidence="6">Melibiase</fullName>
    </alternativeName>
</protein>
<dbReference type="EC" id="3.2.1.22" evidence="6"/>
<dbReference type="SUPFAM" id="SSF49265">
    <property type="entry name" value="Fibronectin type III"/>
    <property type="match status" value="1"/>
</dbReference>
<dbReference type="SMART" id="SM00060">
    <property type="entry name" value="FN3"/>
    <property type="match status" value="1"/>
</dbReference>
<evidence type="ECO:0000256" key="2">
    <source>
        <dbReference type="ARBA" id="ARBA00022729"/>
    </source>
</evidence>
<dbReference type="CDD" id="cd14792">
    <property type="entry name" value="GH27"/>
    <property type="match status" value="1"/>
</dbReference>
<evidence type="ECO:0000313" key="10">
    <source>
        <dbReference type="Proteomes" id="UP001603978"/>
    </source>
</evidence>
<accession>A0ABW7AUH8</accession>
<keyword evidence="3 6" id="KW-0378">Hydrolase</keyword>
<evidence type="ECO:0000313" key="9">
    <source>
        <dbReference type="EMBL" id="MFG1711080.1"/>
    </source>
</evidence>
<dbReference type="Gene3D" id="2.60.40.10">
    <property type="entry name" value="Immunoglobulins"/>
    <property type="match status" value="1"/>
</dbReference>
<feature type="domain" description="CBM6" evidence="8">
    <location>
        <begin position="551"/>
        <end position="672"/>
    </location>
</feature>
<dbReference type="Proteomes" id="UP001603978">
    <property type="component" value="Unassembled WGS sequence"/>
</dbReference>
<dbReference type="SUPFAM" id="SSF51445">
    <property type="entry name" value="(Trans)glycosidases"/>
    <property type="match status" value="1"/>
</dbReference>
<comment type="similarity">
    <text evidence="1 6">Belongs to the glycosyl hydrolase 27 family.</text>
</comment>
<dbReference type="PANTHER" id="PTHR11452">
    <property type="entry name" value="ALPHA-GALACTOSIDASE/ALPHA-N-ACETYLGALACTOSAMINIDASE"/>
    <property type="match status" value="1"/>
</dbReference>
<evidence type="ECO:0000256" key="6">
    <source>
        <dbReference type="RuleBase" id="RU361168"/>
    </source>
</evidence>
<dbReference type="EMBL" id="JBICRM010000068">
    <property type="protein sequence ID" value="MFG1711080.1"/>
    <property type="molecule type" value="Genomic_DNA"/>
</dbReference>
<comment type="catalytic activity">
    <reaction evidence="6">
        <text>Hydrolysis of terminal, non-reducing alpha-D-galactose residues in alpha-D-galactosides, including galactose oligosaccharides, galactomannans and galactolipids.</text>
        <dbReference type="EC" id="3.2.1.22"/>
    </reaction>
</comment>
<keyword evidence="10" id="KW-1185">Reference proteome</keyword>
<dbReference type="InterPro" id="IPR008979">
    <property type="entry name" value="Galactose-bd-like_sf"/>
</dbReference>
<organism evidence="9 10">
    <name type="scientific">Nonomuraea marmarensis</name>
    <dbReference type="NCBI Taxonomy" id="3351344"/>
    <lineage>
        <taxon>Bacteria</taxon>
        <taxon>Bacillati</taxon>
        <taxon>Actinomycetota</taxon>
        <taxon>Actinomycetes</taxon>
        <taxon>Streptosporangiales</taxon>
        <taxon>Streptosporangiaceae</taxon>
        <taxon>Nonomuraea</taxon>
    </lineage>
</organism>
<evidence type="ECO:0000256" key="3">
    <source>
        <dbReference type="ARBA" id="ARBA00022801"/>
    </source>
</evidence>